<comment type="caution">
    <text evidence="2">The sequence shown here is derived from an EMBL/GenBank/DDBJ whole genome shotgun (WGS) entry which is preliminary data.</text>
</comment>
<organism evidence="2 3">
    <name type="scientific">Sedimenticola thiotaurini</name>
    <dbReference type="NCBI Taxonomy" id="1543721"/>
    <lineage>
        <taxon>Bacteria</taxon>
        <taxon>Pseudomonadati</taxon>
        <taxon>Pseudomonadota</taxon>
        <taxon>Gammaproteobacteria</taxon>
        <taxon>Chromatiales</taxon>
        <taxon>Sedimenticolaceae</taxon>
        <taxon>Sedimenticola</taxon>
    </lineage>
</organism>
<proteinExistence type="predicted"/>
<evidence type="ECO:0000313" key="3">
    <source>
        <dbReference type="Proteomes" id="UP000317355"/>
    </source>
</evidence>
<gene>
    <name evidence="2" type="ORF">FHK82_17585</name>
</gene>
<name>A0A558CJ89_9GAMM</name>
<accession>A0A558CJ89</accession>
<sequence>MKTLTKIVAATGLCLIAFGQAQAGSGHDRQGGYSRHGEIQIHNRRDSGKISQQEARRLAHQQRAIRQLKRAFYEDGYLSRKERKILSSRISQMNHHSHNYRHNDNYRVPKGYWKQGHSRTYIYGHVDSRPSGTIIYRW</sequence>
<dbReference type="AlphaFoldDB" id="A0A558CJ89"/>
<evidence type="ECO:0008006" key="4">
    <source>
        <dbReference type="Google" id="ProtNLM"/>
    </source>
</evidence>
<dbReference type="Proteomes" id="UP000317355">
    <property type="component" value="Unassembled WGS sequence"/>
</dbReference>
<evidence type="ECO:0000256" key="1">
    <source>
        <dbReference type="SAM" id="SignalP"/>
    </source>
</evidence>
<protein>
    <recommendedName>
        <fullName evidence="4">DUF2680 domain-containing protein</fullName>
    </recommendedName>
</protein>
<dbReference type="EMBL" id="VMRY01000130">
    <property type="protein sequence ID" value="TVT48815.1"/>
    <property type="molecule type" value="Genomic_DNA"/>
</dbReference>
<feature type="chain" id="PRO_5022122847" description="DUF2680 domain-containing protein" evidence="1">
    <location>
        <begin position="24"/>
        <end position="138"/>
    </location>
</feature>
<feature type="signal peptide" evidence="1">
    <location>
        <begin position="1"/>
        <end position="23"/>
    </location>
</feature>
<evidence type="ECO:0000313" key="2">
    <source>
        <dbReference type="EMBL" id="TVT48815.1"/>
    </source>
</evidence>
<keyword evidence="1" id="KW-0732">Signal</keyword>
<reference evidence="2 3" key="1">
    <citation type="submission" date="2019-07" db="EMBL/GenBank/DDBJ databases">
        <title>The pathways for chlorine oxyanion respiration interact through the shared metabolite chlorate.</title>
        <authorList>
            <person name="Barnum T.P."/>
            <person name="Cheng Y."/>
            <person name="Hill K.A."/>
            <person name="Lucas L.N."/>
            <person name="Carlson H.K."/>
            <person name="Coates J.D."/>
        </authorList>
    </citation>
    <scope>NUCLEOTIDE SEQUENCE [LARGE SCALE GENOMIC DNA]</scope>
    <source>
        <strain evidence="2">BK-3</strain>
    </source>
</reference>